<evidence type="ECO:0000313" key="3">
    <source>
        <dbReference type="Proteomes" id="UP001598352"/>
    </source>
</evidence>
<organism evidence="2 3">
    <name type="scientific">Streptomyces rubiginosohelvolus</name>
    <dbReference type="NCBI Taxonomy" id="67362"/>
    <lineage>
        <taxon>Bacteria</taxon>
        <taxon>Bacillati</taxon>
        <taxon>Actinomycetota</taxon>
        <taxon>Actinomycetes</taxon>
        <taxon>Kitasatosporales</taxon>
        <taxon>Streptomycetaceae</taxon>
        <taxon>Streptomyces</taxon>
    </lineage>
</organism>
<feature type="domain" description="RiboL-PSP-HEPN" evidence="1">
    <location>
        <begin position="13"/>
        <end position="202"/>
    </location>
</feature>
<protein>
    <submittedName>
        <fullName evidence="2">MAE_28990/MAE_18760 family HEPN-like nuclease</fullName>
    </submittedName>
</protein>
<keyword evidence="3" id="KW-1185">Reference proteome</keyword>
<dbReference type="EMBL" id="JBHXKZ010000020">
    <property type="protein sequence ID" value="MFD4825433.1"/>
    <property type="molecule type" value="Genomic_DNA"/>
</dbReference>
<reference evidence="2 3" key="1">
    <citation type="submission" date="2024-09" db="EMBL/GenBank/DDBJ databases">
        <title>The Natural Products Discovery Center: Release of the First 8490 Sequenced Strains for Exploring Actinobacteria Biosynthetic Diversity.</title>
        <authorList>
            <person name="Kalkreuter E."/>
            <person name="Kautsar S.A."/>
            <person name="Yang D."/>
            <person name="Bader C.D."/>
            <person name="Teijaro C.N."/>
            <person name="Fluegel L."/>
            <person name="Davis C.M."/>
            <person name="Simpson J.R."/>
            <person name="Lauterbach L."/>
            <person name="Steele A.D."/>
            <person name="Gui C."/>
            <person name="Meng S."/>
            <person name="Li G."/>
            <person name="Viehrig K."/>
            <person name="Ye F."/>
            <person name="Su P."/>
            <person name="Kiefer A.F."/>
            <person name="Nichols A."/>
            <person name="Cepeda A.J."/>
            <person name="Yan W."/>
            <person name="Fan B."/>
            <person name="Jiang Y."/>
            <person name="Adhikari A."/>
            <person name="Zheng C.-J."/>
            <person name="Schuster L."/>
            <person name="Cowan T.M."/>
            <person name="Smanski M.J."/>
            <person name="Chevrette M.G."/>
            <person name="De Carvalho L.P.S."/>
            <person name="Shen B."/>
        </authorList>
    </citation>
    <scope>NUCLEOTIDE SEQUENCE [LARGE SCALE GENOMIC DNA]</scope>
    <source>
        <strain evidence="2 3">NPDC058428</strain>
    </source>
</reference>
<dbReference type="InterPro" id="IPR041519">
    <property type="entry name" value="HEPN_RiboL-PSP"/>
</dbReference>
<comment type="caution">
    <text evidence="2">The sequence shown here is derived from an EMBL/GenBank/DDBJ whole genome shotgun (WGS) entry which is preliminary data.</text>
</comment>
<proteinExistence type="predicted"/>
<evidence type="ECO:0000259" key="1">
    <source>
        <dbReference type="Pfam" id="PF18735"/>
    </source>
</evidence>
<dbReference type="Pfam" id="PF18735">
    <property type="entry name" value="HEPN_RiboL-PSP"/>
    <property type="match status" value="1"/>
</dbReference>
<gene>
    <name evidence="2" type="ORF">ACFWOQ_22970</name>
</gene>
<dbReference type="Proteomes" id="UP001598352">
    <property type="component" value="Unassembled WGS sequence"/>
</dbReference>
<dbReference type="RefSeq" id="WP_382775476.1">
    <property type="nucleotide sequence ID" value="NZ_JBHXKZ010000020.1"/>
</dbReference>
<accession>A0ABW6F4Z2</accession>
<sequence>MDLERFSDKVQRDLSLRKVELSRFSILFQEGKDQSHQELLHRAAVVISYAHWEGFVKSGSAFYVKHINSRQLPVGRLKYPFQAAYVASRFKRASASSKNHFLGDLLDCIDADRKKIFSARPEKCFDTESNLSSVVFRALLQGLGLDYLDEYETRNAFIDEKLLCGRNQVAHGELVKFDRQDAEERLDSVRYLIDLFSDQLLNAARDECYLAQ</sequence>
<evidence type="ECO:0000313" key="2">
    <source>
        <dbReference type="EMBL" id="MFD4825433.1"/>
    </source>
</evidence>
<name>A0ABW6F4Z2_9ACTN</name>